<evidence type="ECO:0000259" key="4">
    <source>
        <dbReference type="Pfam" id="PF01717"/>
    </source>
</evidence>
<keyword evidence="2" id="KW-0479">Metal-binding</keyword>
<reference evidence="6" key="1">
    <citation type="submission" date="2023-12" db="EMBL/GenBank/DDBJ databases">
        <title>Novel isolates from deep terrestrial aquifers shed light on the physiology and ecology of the class Limnochordia.</title>
        <authorList>
            <person name="Karnachuk O.V."/>
            <person name="Lukina A.P."/>
            <person name="Avakyan M.R."/>
            <person name="Kadnikov V."/>
            <person name="Begmatov S."/>
            <person name="Beletsky A.V."/>
            <person name="Mardanov A.V."/>
            <person name="Ravin N.V."/>
        </authorList>
    </citation>
    <scope>NUCLEOTIDE SEQUENCE [LARGE SCALE GENOMIC DNA]</scope>
    <source>
        <strain evidence="6">LN</strain>
    </source>
</reference>
<evidence type="ECO:0000256" key="3">
    <source>
        <dbReference type="ARBA" id="ARBA00022833"/>
    </source>
</evidence>
<protein>
    <recommendedName>
        <fullName evidence="4">Cobalamin-independent methionine synthase MetE C-terminal/archaeal domain-containing protein</fullName>
    </recommendedName>
</protein>
<keyword evidence="6" id="KW-1185">Reference proteome</keyword>
<dbReference type="SUPFAM" id="SSF51726">
    <property type="entry name" value="UROD/MetE-like"/>
    <property type="match status" value="1"/>
</dbReference>
<dbReference type="RefSeq" id="WP_324669073.1">
    <property type="nucleotide sequence ID" value="NZ_CP141614.1"/>
</dbReference>
<feature type="domain" description="Cobalamin-independent methionine synthase MetE C-terminal/archaeal" evidence="4">
    <location>
        <begin position="5"/>
        <end position="318"/>
    </location>
</feature>
<evidence type="ECO:0000256" key="2">
    <source>
        <dbReference type="ARBA" id="ARBA00022723"/>
    </source>
</evidence>
<dbReference type="EMBL" id="CP141614">
    <property type="protein sequence ID" value="WRP14703.1"/>
    <property type="molecule type" value="Genomic_DNA"/>
</dbReference>
<dbReference type="Gene3D" id="3.20.20.210">
    <property type="match status" value="1"/>
</dbReference>
<dbReference type="InterPro" id="IPR038071">
    <property type="entry name" value="UROD/MetE-like_sf"/>
</dbReference>
<dbReference type="Proteomes" id="UP001333102">
    <property type="component" value="Chromosome"/>
</dbReference>
<evidence type="ECO:0000313" key="5">
    <source>
        <dbReference type="EMBL" id="WRP14703.1"/>
    </source>
</evidence>
<dbReference type="InterPro" id="IPR002629">
    <property type="entry name" value="Met_Synth_C/arc"/>
</dbReference>
<evidence type="ECO:0000313" key="6">
    <source>
        <dbReference type="Proteomes" id="UP001333102"/>
    </source>
</evidence>
<evidence type="ECO:0000256" key="1">
    <source>
        <dbReference type="ARBA" id="ARBA00001947"/>
    </source>
</evidence>
<accession>A0ABZ1BQ73</accession>
<organism evidence="5 6">
    <name type="scientific">Geochorda subterranea</name>
    <dbReference type="NCBI Taxonomy" id="3109564"/>
    <lineage>
        <taxon>Bacteria</taxon>
        <taxon>Bacillati</taxon>
        <taxon>Bacillota</taxon>
        <taxon>Limnochordia</taxon>
        <taxon>Limnochordales</taxon>
        <taxon>Geochordaceae</taxon>
        <taxon>Geochorda</taxon>
    </lineage>
</organism>
<comment type="cofactor">
    <cofactor evidence="1">
        <name>Zn(2+)</name>
        <dbReference type="ChEBI" id="CHEBI:29105"/>
    </cofactor>
</comment>
<dbReference type="PANTHER" id="PTHR30519">
    <property type="entry name" value="5-METHYLTETRAHYDROPTEROYLTRIGLUTAMATE--HOMOCYSTEINE METHYLTRANSFERASE"/>
    <property type="match status" value="1"/>
</dbReference>
<proteinExistence type="predicted"/>
<keyword evidence="3" id="KW-0862">Zinc</keyword>
<name>A0ABZ1BQ73_9FIRM</name>
<sequence length="326" mass="35841">MVRITVIGSYPKLPEGTEGPNVRNAINRFEAGRLSSRALEQTVRQTVARVIREQEQAGVDLVTDGQVRWDDLVTPFARDLGSVEVGGLVRYFDNNVYYRRPQIKGRVWFRGSSLAWEVRQAKAVARKPLKVALPGPYTFVKLSVDEHYHDLGQAMADVAEALNLETHALVEAGADVIQFDEPALLFGASSEEVRLAREALAVAREGLTVPVALHTYFRDAEPLWEALVSFDVDILGWDLASGPGLARRLAEVELGKQVTLGLVDGRDWRLEAADELARIIEAVGRRQGDDRILISPSCGLEFLPQGRALAKLERLAEARALVAGGA</sequence>
<gene>
    <name evidence="5" type="ORF">VLY81_00595</name>
</gene>
<dbReference type="Pfam" id="PF01717">
    <property type="entry name" value="Meth_synt_2"/>
    <property type="match status" value="1"/>
</dbReference>